<sequence>MGKARRQRTKTRADPLGVSEEGVKEEQVLPVIQKLTSGSADERAWAAAGASNLLVSDEATRKYLLSKGIIGILVERLTDSEIGVIQEVAGALRNLCSAYPDVCTEMYACNVLTSLSAQVPGISSVINKIISNAPVTDERDREERKTVWDFAENIICIFWSLCETNEKILRSINRIPGLIPFLMSFLDHSLNIPTKVVVAAGQCLYTLTDDNKDIYLEFSSHPQWIKTLLDVVNQNPGEDRMLVRILACGIFRNVRDAAPTSSSWEEDEQGNTFMEMNKLLMPILTASLDYDIQKASQQVDEAAKALRERPDHQFEGINPKPREPVTPEEQLLASIESRLTTLQLSLELLADICVDDDTNEDDGWQDADESMEDDDMESEEVQEQEDDTQALIEESSKLEDMSSANVNQKQAISNPILQSFSNDVFPHLMRLATPTANSYPSQQTPQPPLAAPAISHVLANIHLRALECLNNFLLAMNEIPGKPWFAEHADQIKGHWSWLFILGGSTAGQGVAVGAEEPGQEMRGAVLEADVACLWAVARGMKGNVPSEGFYVSVLQQAYRSTVSDSMMVKTIGCLGAMAAQSNAVETNKTIGNFLVEIVEALPRKGNTRPDAAVEALNAIYDVYADAAFDYDLPNYVQGGFNKRLRAAIPQIGFKGIEAEISKSKCKHKWAKDHTSNDFIDDLSYTEATSRDIVERFTEDIQASKPVASVIRWEQDQLPDSGYEGEWQEVGSDPGDALDGDFPYQPLDQGDEEDGAEDSSEDDHDNADPSDAPRSLPMTIHIQEQDAIPEQDLKTIQSVMQSFTLPESSIPRWAKDVPEARWLPTVHRS</sequence>
<dbReference type="InterPro" id="IPR052616">
    <property type="entry name" value="SYO1-like"/>
</dbReference>
<dbReference type="Pfam" id="PF06910">
    <property type="entry name" value="MEA1"/>
    <property type="match status" value="1"/>
</dbReference>
<evidence type="ECO:0000313" key="4">
    <source>
        <dbReference type="EMBL" id="OZJ06688.1"/>
    </source>
</evidence>
<evidence type="ECO:0000313" key="5">
    <source>
        <dbReference type="Proteomes" id="UP000242875"/>
    </source>
</evidence>
<dbReference type="InterPro" id="IPR011989">
    <property type="entry name" value="ARM-like"/>
</dbReference>
<feature type="compositionally biased region" description="Acidic residues" evidence="2">
    <location>
        <begin position="356"/>
        <end position="388"/>
    </location>
</feature>
<comment type="caution">
    <text evidence="4">The sequence shown here is derived from an EMBL/GenBank/DDBJ whole genome shotgun (WGS) entry which is preliminary data.</text>
</comment>
<feature type="region of interest" description="Disordered" evidence="2">
    <location>
        <begin position="1"/>
        <end position="21"/>
    </location>
</feature>
<feature type="region of interest" description="Disordered" evidence="2">
    <location>
        <begin position="356"/>
        <end position="389"/>
    </location>
</feature>
<dbReference type="InterPro" id="IPR000225">
    <property type="entry name" value="Armadillo"/>
</dbReference>
<dbReference type="PANTHER" id="PTHR13347">
    <property type="entry name" value="HEAT REPEAT-CONTAINING PROTEIN 3"/>
    <property type="match status" value="1"/>
</dbReference>
<evidence type="ECO:0000256" key="1">
    <source>
        <dbReference type="ARBA" id="ARBA00049983"/>
    </source>
</evidence>
<dbReference type="PANTHER" id="PTHR13347:SF1">
    <property type="entry name" value="HEAT REPEAT-CONTAINING PROTEIN 3"/>
    <property type="match status" value="1"/>
</dbReference>
<protein>
    <recommendedName>
        <fullName evidence="3">SYO1-like TPR repeats domain-containing protein</fullName>
    </recommendedName>
</protein>
<dbReference type="InterPro" id="IPR057990">
    <property type="entry name" value="TPR_SYO1"/>
</dbReference>
<dbReference type="GO" id="GO:0042273">
    <property type="term" value="P:ribosomal large subunit biogenesis"/>
    <property type="evidence" value="ECO:0007669"/>
    <property type="project" value="TreeGrafter"/>
</dbReference>
<dbReference type="InterPro" id="IPR016024">
    <property type="entry name" value="ARM-type_fold"/>
</dbReference>
<proteinExistence type="inferred from homology"/>
<feature type="compositionally biased region" description="Basic residues" evidence="2">
    <location>
        <begin position="1"/>
        <end position="10"/>
    </location>
</feature>
<feature type="domain" description="SYO1-like TPR repeats" evidence="3">
    <location>
        <begin position="422"/>
        <end position="650"/>
    </location>
</feature>
<reference evidence="4 5" key="1">
    <citation type="journal article" date="2017" name="Mycologia">
        <title>Bifiguratus adelaidae, gen. et sp. nov., a new member of Mucoromycotina in endophytic and soil-dwelling habitats.</title>
        <authorList>
            <person name="Torres-Cruz T.J."/>
            <person name="Billingsley Tobias T.L."/>
            <person name="Almatruk M."/>
            <person name="Hesse C."/>
            <person name="Kuske C.R."/>
            <person name="Desiro A."/>
            <person name="Benucci G.M."/>
            <person name="Bonito G."/>
            <person name="Stajich J.E."/>
            <person name="Dunlap C."/>
            <person name="Arnold A.E."/>
            <person name="Porras-Alfaro A."/>
        </authorList>
    </citation>
    <scope>NUCLEOTIDE SEQUENCE [LARGE SCALE GENOMIC DNA]</scope>
    <source>
        <strain evidence="4 5">AZ0501</strain>
    </source>
</reference>
<evidence type="ECO:0000256" key="2">
    <source>
        <dbReference type="SAM" id="MobiDB-lite"/>
    </source>
</evidence>
<comment type="similarity">
    <text evidence="1">Belongs to the nuclear import and ribosome assembly adapter family.</text>
</comment>
<dbReference type="GO" id="GO:0051082">
    <property type="term" value="F:unfolded protein binding"/>
    <property type="evidence" value="ECO:0007669"/>
    <property type="project" value="TreeGrafter"/>
</dbReference>
<dbReference type="EMBL" id="MVBO01000002">
    <property type="protein sequence ID" value="OZJ06688.1"/>
    <property type="molecule type" value="Genomic_DNA"/>
</dbReference>
<dbReference type="Pfam" id="PF00514">
    <property type="entry name" value="Arm"/>
    <property type="match status" value="1"/>
</dbReference>
<gene>
    <name evidence="4" type="ORF">BZG36_00382</name>
</gene>
<dbReference type="CDD" id="cd13394">
    <property type="entry name" value="Syo1_like"/>
    <property type="match status" value="1"/>
</dbReference>
<accession>A0A261Y7Y4</accession>
<feature type="region of interest" description="Disordered" evidence="2">
    <location>
        <begin position="721"/>
        <end position="786"/>
    </location>
</feature>
<evidence type="ECO:0000259" key="3">
    <source>
        <dbReference type="Pfam" id="PF25567"/>
    </source>
</evidence>
<dbReference type="SUPFAM" id="SSF48371">
    <property type="entry name" value="ARM repeat"/>
    <property type="match status" value="1"/>
</dbReference>
<dbReference type="Gene3D" id="1.25.10.10">
    <property type="entry name" value="Leucine-rich Repeat Variant"/>
    <property type="match status" value="2"/>
</dbReference>
<dbReference type="OrthoDB" id="2391897at2759"/>
<dbReference type="Pfam" id="PF25567">
    <property type="entry name" value="TPR_SYO1"/>
    <property type="match status" value="1"/>
</dbReference>
<keyword evidence="5" id="KW-1185">Reference proteome</keyword>
<name>A0A261Y7Y4_9FUNG</name>
<organism evidence="4 5">
    <name type="scientific">Bifiguratus adelaidae</name>
    <dbReference type="NCBI Taxonomy" id="1938954"/>
    <lineage>
        <taxon>Eukaryota</taxon>
        <taxon>Fungi</taxon>
        <taxon>Fungi incertae sedis</taxon>
        <taxon>Mucoromycota</taxon>
        <taxon>Mucoromycotina</taxon>
        <taxon>Endogonomycetes</taxon>
        <taxon>Endogonales</taxon>
        <taxon>Endogonales incertae sedis</taxon>
        <taxon>Bifiguratus</taxon>
    </lineage>
</organism>
<dbReference type="AlphaFoldDB" id="A0A261Y7Y4"/>
<dbReference type="GO" id="GO:0006606">
    <property type="term" value="P:protein import into nucleus"/>
    <property type="evidence" value="ECO:0007669"/>
    <property type="project" value="TreeGrafter"/>
</dbReference>
<dbReference type="Proteomes" id="UP000242875">
    <property type="component" value="Unassembled WGS sequence"/>
</dbReference>
<feature type="compositionally biased region" description="Acidic residues" evidence="2">
    <location>
        <begin position="749"/>
        <end position="765"/>
    </location>
</feature>